<dbReference type="InterPro" id="IPR036388">
    <property type="entry name" value="WH-like_DNA-bd_sf"/>
</dbReference>
<dbReference type="SUPFAM" id="SSF88946">
    <property type="entry name" value="Sigma2 domain of RNA polymerase sigma factors"/>
    <property type="match status" value="1"/>
</dbReference>
<evidence type="ECO:0000256" key="4">
    <source>
        <dbReference type="ARBA" id="ARBA00023163"/>
    </source>
</evidence>
<feature type="domain" description="HTH luxR-type" evidence="5">
    <location>
        <begin position="133"/>
        <end position="181"/>
    </location>
</feature>
<keyword evidence="7" id="KW-1185">Reference proteome</keyword>
<reference evidence="6" key="1">
    <citation type="submission" date="2023-07" db="EMBL/GenBank/DDBJ databases">
        <title>Between Cages and Wild: Unraveling the Impact of Captivity on Animal Microbiomes and Antimicrobial Resistance.</title>
        <authorList>
            <person name="Schmartz G.P."/>
            <person name="Rehner J."/>
            <person name="Schuff M.J."/>
            <person name="Becker S.L."/>
            <person name="Kravczyk M."/>
            <person name="Gurevich A."/>
            <person name="Francke R."/>
            <person name="Mueller R."/>
            <person name="Keller V."/>
            <person name="Keller A."/>
        </authorList>
    </citation>
    <scope>NUCLEOTIDE SEQUENCE</scope>
    <source>
        <strain evidence="6">S12M_St_49</strain>
    </source>
</reference>
<sequence>MTTEHTIREGLIDLCRHDQERLVKMALAKLHVSKFHRHYDDFYQEGCIAYARAYVDFKGEVDAERDRFYAFAYKMIYWRILDLLKKSWHQEDGRQISADSSPALAYHLAAIIDPQANANLTAIEERQLWTSLMRALSPRQQDYLKLFCQQFTNAEIADRLHISRATVYELRRRVFEVARELLTNDP</sequence>
<dbReference type="InterPro" id="IPR013325">
    <property type="entry name" value="RNA_pol_sigma_r2"/>
</dbReference>
<keyword evidence="3" id="KW-0731">Sigma factor</keyword>
<dbReference type="SUPFAM" id="SSF46894">
    <property type="entry name" value="C-terminal effector domain of the bipartite response regulators"/>
    <property type="match status" value="1"/>
</dbReference>
<dbReference type="GO" id="GO:0006352">
    <property type="term" value="P:DNA-templated transcription initiation"/>
    <property type="evidence" value="ECO:0007669"/>
    <property type="project" value="InterPro"/>
</dbReference>
<dbReference type="InterPro" id="IPR014284">
    <property type="entry name" value="RNA_pol_sigma-70_dom"/>
</dbReference>
<evidence type="ECO:0000313" key="6">
    <source>
        <dbReference type="EMBL" id="MDO4841422.1"/>
    </source>
</evidence>
<dbReference type="InterPro" id="IPR016032">
    <property type="entry name" value="Sig_transdc_resp-reg_C-effctor"/>
</dbReference>
<dbReference type="EMBL" id="JAUMVS010000016">
    <property type="protein sequence ID" value="MDO4841422.1"/>
    <property type="molecule type" value="Genomic_DNA"/>
</dbReference>
<evidence type="ECO:0000313" key="7">
    <source>
        <dbReference type="Proteomes" id="UP001168575"/>
    </source>
</evidence>
<dbReference type="AlphaFoldDB" id="A0AA43UAW2"/>
<accession>A0AA43UAW2</accession>
<keyword evidence="2" id="KW-0805">Transcription regulation</keyword>
<evidence type="ECO:0000256" key="2">
    <source>
        <dbReference type="ARBA" id="ARBA00023015"/>
    </source>
</evidence>
<dbReference type="SMART" id="SM00421">
    <property type="entry name" value="HTH_LUXR"/>
    <property type="match status" value="1"/>
</dbReference>
<dbReference type="InterPro" id="IPR013249">
    <property type="entry name" value="RNA_pol_sigma70_r4_t2"/>
</dbReference>
<proteinExistence type="inferred from homology"/>
<dbReference type="Gene3D" id="1.10.10.10">
    <property type="entry name" value="Winged helix-like DNA-binding domain superfamily/Winged helix DNA-binding domain"/>
    <property type="match status" value="1"/>
</dbReference>
<organism evidence="6 7">
    <name type="scientific">Phoenicibacter congonensis</name>
    <dbReference type="NCBI Taxonomy" id="1944646"/>
    <lineage>
        <taxon>Bacteria</taxon>
        <taxon>Bacillati</taxon>
        <taxon>Actinomycetota</taxon>
        <taxon>Coriobacteriia</taxon>
        <taxon>Eggerthellales</taxon>
        <taxon>Eggerthellaceae</taxon>
        <taxon>Phoenicibacter</taxon>
    </lineage>
</organism>
<dbReference type="Pfam" id="PF08281">
    <property type="entry name" value="Sigma70_r4_2"/>
    <property type="match status" value="1"/>
</dbReference>
<comment type="caution">
    <text evidence="6">The sequence shown here is derived from an EMBL/GenBank/DDBJ whole genome shotgun (WGS) entry which is preliminary data.</text>
</comment>
<keyword evidence="4" id="KW-0804">Transcription</keyword>
<gene>
    <name evidence="6" type="ORF">Q3982_01940</name>
</gene>
<dbReference type="NCBIfam" id="TIGR02937">
    <property type="entry name" value="sigma70-ECF"/>
    <property type="match status" value="1"/>
</dbReference>
<dbReference type="GO" id="GO:0003677">
    <property type="term" value="F:DNA binding"/>
    <property type="evidence" value="ECO:0007669"/>
    <property type="project" value="InterPro"/>
</dbReference>
<dbReference type="Proteomes" id="UP001168575">
    <property type="component" value="Unassembled WGS sequence"/>
</dbReference>
<evidence type="ECO:0000256" key="3">
    <source>
        <dbReference type="ARBA" id="ARBA00023082"/>
    </source>
</evidence>
<dbReference type="InterPro" id="IPR000792">
    <property type="entry name" value="Tscrpt_reg_LuxR_C"/>
</dbReference>
<comment type="similarity">
    <text evidence="1">Belongs to the sigma-70 factor family. ECF subfamily.</text>
</comment>
<dbReference type="GO" id="GO:0016987">
    <property type="term" value="F:sigma factor activity"/>
    <property type="evidence" value="ECO:0007669"/>
    <property type="project" value="UniProtKB-KW"/>
</dbReference>
<name>A0AA43UAW2_9ACTN</name>
<dbReference type="Gene3D" id="1.10.1740.10">
    <property type="match status" value="1"/>
</dbReference>
<evidence type="ECO:0000256" key="1">
    <source>
        <dbReference type="ARBA" id="ARBA00010641"/>
    </source>
</evidence>
<protein>
    <submittedName>
        <fullName evidence="6">Sigma-70 family RNA polymerase sigma factor</fullName>
    </submittedName>
</protein>
<evidence type="ECO:0000259" key="5">
    <source>
        <dbReference type="SMART" id="SM00421"/>
    </source>
</evidence>